<dbReference type="Proteomes" id="UP001595839">
    <property type="component" value="Unassembled WGS sequence"/>
</dbReference>
<dbReference type="RefSeq" id="WP_381167187.1">
    <property type="nucleotide sequence ID" value="NZ_JBHSFK010000017.1"/>
</dbReference>
<dbReference type="EMBL" id="JBHSFK010000017">
    <property type="protein sequence ID" value="MFC4502841.1"/>
    <property type="molecule type" value="Genomic_DNA"/>
</dbReference>
<gene>
    <name evidence="1" type="ORF">ACFPIH_25565</name>
</gene>
<comment type="caution">
    <text evidence="1">The sequence shown here is derived from an EMBL/GenBank/DDBJ whole genome shotgun (WGS) entry which is preliminary data.</text>
</comment>
<evidence type="ECO:0000313" key="2">
    <source>
        <dbReference type="Proteomes" id="UP001595839"/>
    </source>
</evidence>
<evidence type="ECO:0000313" key="1">
    <source>
        <dbReference type="EMBL" id="MFC4502841.1"/>
    </source>
</evidence>
<proteinExistence type="predicted"/>
<keyword evidence="2" id="KW-1185">Reference proteome</keyword>
<organism evidence="1 2">
    <name type="scientific">Streptomyces vulcanius</name>
    <dbReference type="NCBI Taxonomy" id="1441876"/>
    <lineage>
        <taxon>Bacteria</taxon>
        <taxon>Bacillati</taxon>
        <taxon>Actinomycetota</taxon>
        <taxon>Actinomycetes</taxon>
        <taxon>Kitasatosporales</taxon>
        <taxon>Streptomycetaceae</taxon>
        <taxon>Streptomyces</taxon>
    </lineage>
</organism>
<dbReference type="SUPFAM" id="SSF69279">
    <property type="entry name" value="Phage tail proteins"/>
    <property type="match status" value="1"/>
</dbReference>
<name>A0ABV9AZE0_9ACTN</name>
<protein>
    <submittedName>
        <fullName evidence="1">Phage late control D family protein</fullName>
    </submittedName>
</protein>
<reference evidence="2" key="1">
    <citation type="journal article" date="2019" name="Int. J. Syst. Evol. Microbiol.">
        <title>The Global Catalogue of Microorganisms (GCM) 10K type strain sequencing project: providing services to taxonomists for standard genome sequencing and annotation.</title>
        <authorList>
            <consortium name="The Broad Institute Genomics Platform"/>
            <consortium name="The Broad Institute Genome Sequencing Center for Infectious Disease"/>
            <person name="Wu L."/>
            <person name="Ma J."/>
        </authorList>
    </citation>
    <scope>NUCLEOTIDE SEQUENCE [LARGE SCALE GENOMIC DNA]</scope>
    <source>
        <strain evidence="2">CGMCC 4.7177</strain>
    </source>
</reference>
<accession>A0ABV9AZE0</accession>
<sequence>MTPLTDTYVPCFEVALDDSELTRQMRECVLDIQVVRELNKTGTLSLTLSNWDELNLRLRFDDPKHLAPGQSVEVRLGYTGRLRPPVVAKGQITTVQPDFPSAGPPTLQIAGQDRTARMKNRKPQSDEEKKHVNLADWQIAEKIAKRHDLPLVAETEGVVHPVMMQDNVDDVVFLLKRAQDIDREVYVAPDPEYGVESLYFVRPADGRPGPSARETRTFDLWYSVLARGARSGRPEEGPAARTSPAPNLISFRPTLRVANQVAKVTVRGWDPRRKREIVGTATQADLQAERDAGRSGPAVAAEEMGDREEVIVDRPVSSEQEARTIAVSVLSGRSYDFVTCAGQLAGLPELVPGDSLRIGGVGGRFGGSYYTTKVTHSFNSSGFLTSFEARRTSEGR</sequence>